<sequence length="279" mass="29457">MRSSVSRLLPGDEPVAAKVPEITGLFWTIKILSTGMGEATADFLASVNLVLAAAVGLCGFATALWLQLRSRRYQASVYWFAVVMLAVFGTMAADGPPIGHVGSTVFYALVLAAVLWRWHRTEGTLSIHSIVTRRREHYYWTTVLATFALGTALGDLTADTLHLGYLASALMFTAIIAVPAFARRWYGLGEVAAFWAAYVVTRPLGASFADWLGKPVHRHGLGLGDGVVSALATVVIVGLVAYAARTRADVQAPRLDPPAGTTGMARATGAAGTAGVAGL</sequence>
<gene>
    <name evidence="2" type="ORF">MXD59_13125</name>
</gene>
<feature type="transmembrane region" description="Helical" evidence="1">
    <location>
        <begin position="185"/>
        <end position="201"/>
    </location>
</feature>
<evidence type="ECO:0008006" key="4">
    <source>
        <dbReference type="Google" id="ProtNLM"/>
    </source>
</evidence>
<dbReference type="RefSeq" id="WP_248824933.1">
    <property type="nucleotide sequence ID" value="NZ_JALKFT010000011.1"/>
</dbReference>
<dbReference type="EMBL" id="JALKFT010000011">
    <property type="protein sequence ID" value="MCK9876708.1"/>
    <property type="molecule type" value="Genomic_DNA"/>
</dbReference>
<keyword evidence="1" id="KW-1133">Transmembrane helix</keyword>
<feature type="transmembrane region" description="Helical" evidence="1">
    <location>
        <begin position="137"/>
        <end position="154"/>
    </location>
</feature>
<feature type="transmembrane region" description="Helical" evidence="1">
    <location>
        <begin position="160"/>
        <end position="178"/>
    </location>
</feature>
<reference evidence="2 3" key="1">
    <citation type="submission" date="2022-04" db="EMBL/GenBank/DDBJ databases">
        <title>Genome diversity in the genus Frankia.</title>
        <authorList>
            <person name="Carlos-Shanley C."/>
            <person name="Hahn D."/>
        </authorList>
    </citation>
    <scope>NUCLEOTIDE SEQUENCE [LARGE SCALE GENOMIC DNA]</scope>
    <source>
        <strain evidence="2 3">Ag45/Mut15</strain>
    </source>
</reference>
<dbReference type="Pfam" id="PF03988">
    <property type="entry name" value="DUF347"/>
    <property type="match status" value="3"/>
</dbReference>
<keyword evidence="1" id="KW-0472">Membrane</keyword>
<name>A0ABT0K086_9ACTN</name>
<accession>A0ABT0K086</accession>
<comment type="caution">
    <text evidence="2">The sequence shown here is derived from an EMBL/GenBank/DDBJ whole genome shotgun (WGS) entry which is preliminary data.</text>
</comment>
<evidence type="ECO:0000256" key="1">
    <source>
        <dbReference type="SAM" id="Phobius"/>
    </source>
</evidence>
<feature type="transmembrane region" description="Helical" evidence="1">
    <location>
        <begin position="73"/>
        <end position="92"/>
    </location>
</feature>
<feature type="transmembrane region" description="Helical" evidence="1">
    <location>
        <begin position="43"/>
        <end position="66"/>
    </location>
</feature>
<evidence type="ECO:0000313" key="2">
    <source>
        <dbReference type="EMBL" id="MCK9876708.1"/>
    </source>
</evidence>
<feature type="transmembrane region" description="Helical" evidence="1">
    <location>
        <begin position="98"/>
        <end position="116"/>
    </location>
</feature>
<keyword evidence="1" id="KW-0812">Transmembrane</keyword>
<dbReference type="Proteomes" id="UP001201873">
    <property type="component" value="Unassembled WGS sequence"/>
</dbReference>
<keyword evidence="3" id="KW-1185">Reference proteome</keyword>
<organism evidence="2 3">
    <name type="scientific">Frankia umida</name>
    <dbReference type="NCBI Taxonomy" id="573489"/>
    <lineage>
        <taxon>Bacteria</taxon>
        <taxon>Bacillati</taxon>
        <taxon>Actinomycetota</taxon>
        <taxon>Actinomycetes</taxon>
        <taxon>Frankiales</taxon>
        <taxon>Frankiaceae</taxon>
        <taxon>Frankia</taxon>
    </lineage>
</organism>
<evidence type="ECO:0000313" key="3">
    <source>
        <dbReference type="Proteomes" id="UP001201873"/>
    </source>
</evidence>
<protein>
    <recommendedName>
        <fullName evidence="4">Membrane-anchored protein</fullName>
    </recommendedName>
</protein>
<feature type="transmembrane region" description="Helical" evidence="1">
    <location>
        <begin position="221"/>
        <end position="244"/>
    </location>
</feature>
<dbReference type="InterPro" id="IPR007136">
    <property type="entry name" value="DUF347"/>
</dbReference>
<proteinExistence type="predicted"/>